<keyword evidence="2" id="KW-1185">Reference proteome</keyword>
<comment type="caution">
    <text evidence="1">The sequence shown here is derived from an EMBL/GenBank/DDBJ whole genome shotgun (WGS) entry which is preliminary data.</text>
</comment>
<proteinExistence type="predicted"/>
<accession>A0A103YB08</accession>
<dbReference type="EMBL" id="LEKV01001861">
    <property type="protein sequence ID" value="KVI05789.1"/>
    <property type="molecule type" value="Genomic_DNA"/>
</dbReference>
<dbReference type="Proteomes" id="UP000243975">
    <property type="component" value="Unassembled WGS sequence"/>
</dbReference>
<evidence type="ECO:0000313" key="2">
    <source>
        <dbReference type="Proteomes" id="UP000243975"/>
    </source>
</evidence>
<gene>
    <name evidence="1" type="ORF">Ccrd_015834</name>
</gene>
<reference evidence="1 2" key="1">
    <citation type="journal article" date="2016" name="Sci. Rep.">
        <title>The genome sequence of the outbreeding globe artichoke constructed de novo incorporating a phase-aware low-pass sequencing strategy of F1 progeny.</title>
        <authorList>
            <person name="Scaglione D."/>
            <person name="Reyes-Chin-Wo S."/>
            <person name="Acquadro A."/>
            <person name="Froenicke L."/>
            <person name="Portis E."/>
            <person name="Beitel C."/>
            <person name="Tirone M."/>
            <person name="Mauro R."/>
            <person name="Lo Monaco A."/>
            <person name="Mauromicale G."/>
            <person name="Faccioli P."/>
            <person name="Cattivelli L."/>
            <person name="Rieseberg L."/>
            <person name="Michelmore R."/>
            <person name="Lanteri S."/>
        </authorList>
    </citation>
    <scope>NUCLEOTIDE SEQUENCE [LARGE SCALE GENOMIC DNA]</scope>
    <source>
        <strain evidence="1">2C</strain>
    </source>
</reference>
<protein>
    <submittedName>
        <fullName evidence="1">Uncharacterized protein</fullName>
    </submittedName>
</protein>
<name>A0A103YB08_CYNCS</name>
<organism evidence="1 2">
    <name type="scientific">Cynara cardunculus var. scolymus</name>
    <name type="common">Globe artichoke</name>
    <name type="synonym">Cynara scolymus</name>
    <dbReference type="NCBI Taxonomy" id="59895"/>
    <lineage>
        <taxon>Eukaryota</taxon>
        <taxon>Viridiplantae</taxon>
        <taxon>Streptophyta</taxon>
        <taxon>Embryophyta</taxon>
        <taxon>Tracheophyta</taxon>
        <taxon>Spermatophyta</taxon>
        <taxon>Magnoliopsida</taxon>
        <taxon>eudicotyledons</taxon>
        <taxon>Gunneridae</taxon>
        <taxon>Pentapetalae</taxon>
        <taxon>asterids</taxon>
        <taxon>campanulids</taxon>
        <taxon>Asterales</taxon>
        <taxon>Asteraceae</taxon>
        <taxon>Carduoideae</taxon>
        <taxon>Cardueae</taxon>
        <taxon>Carduinae</taxon>
        <taxon>Cynara</taxon>
    </lineage>
</organism>
<evidence type="ECO:0000313" key="1">
    <source>
        <dbReference type="EMBL" id="KVI05789.1"/>
    </source>
</evidence>
<dbReference type="AlphaFoldDB" id="A0A103YB08"/>
<sequence>METKIPTSQRVASIPPLYLNHIDSKLLLFDFDLSIEVASISADILQMSFEITDTHPKTVLESDKNNSTALQTLAMKPEIFPSRKRLEWMLLQPQCSSISQGAGHLSHMIMVMNTRNLPLEERSSIIYSEEKQDKYHHQKVNGSNTITRGSIACSPSVMDHHHHL</sequence>
<dbReference type="Gramene" id="KVI05789">
    <property type="protein sequence ID" value="KVI05789"/>
    <property type="gene ID" value="Ccrd_015834"/>
</dbReference>